<dbReference type="EMBL" id="RQZG01000006">
    <property type="protein sequence ID" value="RRD05369.1"/>
    <property type="molecule type" value="Genomic_DNA"/>
</dbReference>
<sequence>MRTTYIVSGMTCGNCAKHVTEELEELDGVTGVQVDWESGRTIVESENHIPYDAVIAAVAEAGDYTVVEA</sequence>
<dbReference type="InterPro" id="IPR036163">
    <property type="entry name" value="HMA_dom_sf"/>
</dbReference>
<dbReference type="SUPFAM" id="SSF55008">
    <property type="entry name" value="HMA, heavy metal-associated domain"/>
    <property type="match status" value="1"/>
</dbReference>
<dbReference type="GO" id="GO:0046872">
    <property type="term" value="F:metal ion binding"/>
    <property type="evidence" value="ECO:0007669"/>
    <property type="project" value="InterPro"/>
</dbReference>
<dbReference type="InterPro" id="IPR006121">
    <property type="entry name" value="HMA_dom"/>
</dbReference>
<dbReference type="CDD" id="cd00371">
    <property type="entry name" value="HMA"/>
    <property type="match status" value="1"/>
</dbReference>
<feature type="domain" description="HMA" evidence="1">
    <location>
        <begin position="1"/>
        <end position="69"/>
    </location>
</feature>
<gene>
    <name evidence="2" type="ORF">EII34_06440</name>
</gene>
<evidence type="ECO:0000259" key="1">
    <source>
        <dbReference type="PROSITE" id="PS50846"/>
    </source>
</evidence>
<dbReference type="PROSITE" id="PS50846">
    <property type="entry name" value="HMA_2"/>
    <property type="match status" value="1"/>
</dbReference>
<evidence type="ECO:0000313" key="3">
    <source>
        <dbReference type="Proteomes" id="UP000280819"/>
    </source>
</evidence>
<accession>A0A3P1T7J5</accession>
<protein>
    <submittedName>
        <fullName evidence="2">Copper chaperone</fullName>
    </submittedName>
</protein>
<name>A0A3P1T7J5_9ACTN</name>
<reference evidence="2 3" key="1">
    <citation type="submission" date="2018-11" db="EMBL/GenBank/DDBJ databases">
        <title>Genomes From Bacteria Associated with the Canine Oral Cavity: a Test Case for Automated Genome-Based Taxonomic Assignment.</title>
        <authorList>
            <person name="Coil D.A."/>
            <person name="Jospin G."/>
            <person name="Darling A.E."/>
            <person name="Wallis C."/>
            <person name="Davis I.J."/>
            <person name="Harris S."/>
            <person name="Eisen J.A."/>
            <person name="Holcombe L.J."/>
            <person name="O'Flynn C."/>
        </authorList>
    </citation>
    <scope>NUCLEOTIDE SEQUENCE [LARGE SCALE GENOMIC DNA]</scope>
    <source>
        <strain evidence="2 3">OH887_COT-365</strain>
    </source>
</reference>
<evidence type="ECO:0000313" key="2">
    <source>
        <dbReference type="EMBL" id="RRD05369.1"/>
    </source>
</evidence>
<dbReference type="Pfam" id="PF00403">
    <property type="entry name" value="HMA"/>
    <property type="match status" value="1"/>
</dbReference>
<dbReference type="RefSeq" id="WP_124844116.1">
    <property type="nucleotide sequence ID" value="NZ_JAUNKP010000018.1"/>
</dbReference>
<proteinExistence type="predicted"/>
<dbReference type="OrthoDB" id="9813965at2"/>
<dbReference type="Proteomes" id="UP000280819">
    <property type="component" value="Unassembled WGS sequence"/>
</dbReference>
<organism evidence="2 3">
    <name type="scientific">Arachnia propionica</name>
    <dbReference type="NCBI Taxonomy" id="1750"/>
    <lineage>
        <taxon>Bacteria</taxon>
        <taxon>Bacillati</taxon>
        <taxon>Actinomycetota</taxon>
        <taxon>Actinomycetes</taxon>
        <taxon>Propionibacteriales</taxon>
        <taxon>Propionibacteriaceae</taxon>
        <taxon>Arachnia</taxon>
    </lineage>
</organism>
<dbReference type="AlphaFoldDB" id="A0A3P1T7J5"/>
<dbReference type="Gene3D" id="3.30.70.100">
    <property type="match status" value="1"/>
</dbReference>
<comment type="caution">
    <text evidence="2">The sequence shown here is derived from an EMBL/GenBank/DDBJ whole genome shotgun (WGS) entry which is preliminary data.</text>
</comment>